<keyword evidence="3" id="KW-0804">Transcription</keyword>
<dbReference type="GO" id="GO:0003677">
    <property type="term" value="F:DNA binding"/>
    <property type="evidence" value="ECO:0007669"/>
    <property type="project" value="UniProtKB-KW"/>
</dbReference>
<dbReference type="PROSITE" id="PS00622">
    <property type="entry name" value="HTH_LUXR_1"/>
    <property type="match status" value="1"/>
</dbReference>
<evidence type="ECO:0000313" key="7">
    <source>
        <dbReference type="Proteomes" id="UP000559182"/>
    </source>
</evidence>
<proteinExistence type="predicted"/>
<dbReference type="Pfam" id="PF00196">
    <property type="entry name" value="GerE"/>
    <property type="match status" value="1"/>
</dbReference>
<keyword evidence="7" id="KW-1185">Reference proteome</keyword>
<protein>
    <submittedName>
        <fullName evidence="6">DNA-binding CsgD family transcriptional regulator</fullName>
    </submittedName>
</protein>
<reference evidence="6 7" key="1">
    <citation type="submission" date="2020-08" db="EMBL/GenBank/DDBJ databases">
        <title>Sequencing the genomes of 1000 actinobacteria strains.</title>
        <authorList>
            <person name="Klenk H.-P."/>
        </authorList>
    </citation>
    <scope>NUCLEOTIDE SEQUENCE [LARGE SCALE GENOMIC DNA]</scope>
    <source>
        <strain evidence="6 7">DSM 105369</strain>
    </source>
</reference>
<dbReference type="GO" id="GO:0006355">
    <property type="term" value="P:regulation of DNA-templated transcription"/>
    <property type="evidence" value="ECO:0007669"/>
    <property type="project" value="InterPro"/>
</dbReference>
<feature type="domain" description="HTH luxR-type" evidence="5">
    <location>
        <begin position="795"/>
        <end position="860"/>
    </location>
</feature>
<name>A0A839N775_9MICO</name>
<feature type="region of interest" description="Disordered" evidence="4">
    <location>
        <begin position="848"/>
        <end position="876"/>
    </location>
</feature>
<evidence type="ECO:0000256" key="1">
    <source>
        <dbReference type="ARBA" id="ARBA00023015"/>
    </source>
</evidence>
<dbReference type="PRINTS" id="PR00038">
    <property type="entry name" value="HTHLUXR"/>
</dbReference>
<dbReference type="CDD" id="cd06170">
    <property type="entry name" value="LuxR_C_like"/>
    <property type="match status" value="1"/>
</dbReference>
<accession>A0A839N775</accession>
<dbReference type="Gene3D" id="1.25.40.10">
    <property type="entry name" value="Tetratricopeptide repeat domain"/>
    <property type="match status" value="2"/>
</dbReference>
<dbReference type="InterPro" id="IPR000792">
    <property type="entry name" value="Tscrpt_reg_LuxR_C"/>
</dbReference>
<dbReference type="InterPro" id="IPR011990">
    <property type="entry name" value="TPR-like_helical_dom_sf"/>
</dbReference>
<dbReference type="PANTHER" id="PTHR43214:SF24">
    <property type="entry name" value="TRANSCRIPTIONAL REGULATORY PROTEIN NARL-RELATED"/>
    <property type="match status" value="1"/>
</dbReference>
<dbReference type="SUPFAM" id="SSF48452">
    <property type="entry name" value="TPR-like"/>
    <property type="match status" value="2"/>
</dbReference>
<dbReference type="SMART" id="SM00421">
    <property type="entry name" value="HTH_LUXR"/>
    <property type="match status" value="1"/>
</dbReference>
<dbReference type="SUPFAM" id="SSF46894">
    <property type="entry name" value="C-terminal effector domain of the bipartite response regulators"/>
    <property type="match status" value="1"/>
</dbReference>
<dbReference type="RefSeq" id="WP_183320168.1">
    <property type="nucleotide sequence ID" value="NZ_JACHVQ010000001.1"/>
</dbReference>
<dbReference type="Proteomes" id="UP000559182">
    <property type="component" value="Unassembled WGS sequence"/>
</dbReference>
<dbReference type="PROSITE" id="PS50043">
    <property type="entry name" value="HTH_LUXR_2"/>
    <property type="match status" value="1"/>
</dbReference>
<evidence type="ECO:0000256" key="3">
    <source>
        <dbReference type="ARBA" id="ARBA00023163"/>
    </source>
</evidence>
<dbReference type="PANTHER" id="PTHR43214">
    <property type="entry name" value="TWO-COMPONENT RESPONSE REGULATOR"/>
    <property type="match status" value="1"/>
</dbReference>
<evidence type="ECO:0000259" key="5">
    <source>
        <dbReference type="PROSITE" id="PS50043"/>
    </source>
</evidence>
<organism evidence="6 7">
    <name type="scientific">Flexivirga oryzae</name>
    <dbReference type="NCBI Taxonomy" id="1794944"/>
    <lineage>
        <taxon>Bacteria</taxon>
        <taxon>Bacillati</taxon>
        <taxon>Actinomycetota</taxon>
        <taxon>Actinomycetes</taxon>
        <taxon>Micrococcales</taxon>
        <taxon>Dermacoccaceae</taxon>
        <taxon>Flexivirga</taxon>
    </lineage>
</organism>
<sequence length="876" mass="93919">MATVRQVTGLPWARHRAGDGISALAEEQVPDDPGDAARLLVGSVEPSGRRWDCAVVVSNAHLADRLTIESLLSSARLGAVRSLLIVLDWTEPLHPGSPLSSHRHEDAAQDNLYDDVRAAADHVVDLRPLTPDDVTVLAEQFGVLVPTAEIAHLVRHTDGNTRSIAELLREVSPGDWAATSLALPAPSSVRRAVRARLAALPEEGRRLVNVIAVLEEADRLNGRVQLRAAAEVAGGGVTAQTVAQVLHSELVVPLDAEATMLRIRDTVTGRAVVDEVGPAIRAAIHSRAAEVVDDPAAALRHRWYCQDLPDDDLADLLAEQAAREAVKGAWASTGELLYLAARATSDPDLAGSRLVGATDALVGAGDVPGASRHLAELESLRETPQRNAVLGYLAVVRGRSGEADGRLRRAWELVNPRRDPASASVVAQRHVLHSLANCQAEQLVSWADKATELAAAGTPAAIEATAIRGLGSAVIDSPAGALDGYAALIAELPEDAVAARVRMAAGWLHLAADDPQRARDELERAVPTDHLGGSLRISLWARAWLARVQFLTGDWAAALHTATTGAALAESSGMSLLVPLLQWTRAQVHTLRGEWAMADRCLRLGSVSQHDYPIMRVPAALGQAALHEARADYPAVVRALAFLTEPWAAEWIGCPGFWPWADVYANALVVSGRLDEADRFLRPHEKRAASAGHVSTLARLGYARGRWHGQTGDLESARASFTDAIDLISRLPFPYDQARAHFAFGQTLRRAGRRAEADAVLTSARDQFARLGATTYVRRCDRELAAGGVNAPRSTDAHSDVLTPQESAVAALVAQGRTNKEVAAELFLSVKTVQYHLTRTYAKLGVRSRSQLASQWPTDDTPSPSPRGSQTHRQAQ</sequence>
<dbReference type="InterPro" id="IPR039420">
    <property type="entry name" value="WalR-like"/>
</dbReference>
<dbReference type="InterPro" id="IPR036388">
    <property type="entry name" value="WH-like_DNA-bd_sf"/>
</dbReference>
<gene>
    <name evidence="6" type="ORF">FHU39_001957</name>
</gene>
<dbReference type="EMBL" id="JACHVQ010000001">
    <property type="protein sequence ID" value="MBB2891973.1"/>
    <property type="molecule type" value="Genomic_DNA"/>
</dbReference>
<keyword evidence="2 6" id="KW-0238">DNA-binding</keyword>
<evidence type="ECO:0000256" key="4">
    <source>
        <dbReference type="SAM" id="MobiDB-lite"/>
    </source>
</evidence>
<dbReference type="AlphaFoldDB" id="A0A839N775"/>
<dbReference type="InterPro" id="IPR016032">
    <property type="entry name" value="Sig_transdc_resp-reg_C-effctor"/>
</dbReference>
<comment type="caution">
    <text evidence="6">The sequence shown here is derived from an EMBL/GenBank/DDBJ whole genome shotgun (WGS) entry which is preliminary data.</text>
</comment>
<evidence type="ECO:0000256" key="2">
    <source>
        <dbReference type="ARBA" id="ARBA00023125"/>
    </source>
</evidence>
<dbReference type="Gene3D" id="1.10.10.10">
    <property type="entry name" value="Winged helix-like DNA-binding domain superfamily/Winged helix DNA-binding domain"/>
    <property type="match status" value="1"/>
</dbReference>
<keyword evidence="1" id="KW-0805">Transcription regulation</keyword>
<evidence type="ECO:0000313" key="6">
    <source>
        <dbReference type="EMBL" id="MBB2891973.1"/>
    </source>
</evidence>